<keyword evidence="2" id="KW-1185">Reference proteome</keyword>
<organism evidence="1 2">
    <name type="scientific">Sporomusa malonica</name>
    <dbReference type="NCBI Taxonomy" id="112901"/>
    <lineage>
        <taxon>Bacteria</taxon>
        <taxon>Bacillati</taxon>
        <taxon>Bacillota</taxon>
        <taxon>Negativicutes</taxon>
        <taxon>Selenomonadales</taxon>
        <taxon>Sporomusaceae</taxon>
        <taxon>Sporomusa</taxon>
    </lineage>
</organism>
<dbReference type="Proteomes" id="UP000192738">
    <property type="component" value="Unassembled WGS sequence"/>
</dbReference>
<evidence type="ECO:0000313" key="2">
    <source>
        <dbReference type="Proteomes" id="UP000192738"/>
    </source>
</evidence>
<sequence length="39" mass="4326">MKFSYNSLDIENTACAEPLANAEADVALIQTESFTFLQE</sequence>
<dbReference type="STRING" id="112901.SAMN04488500_12075"/>
<evidence type="ECO:0000313" key="1">
    <source>
        <dbReference type="EMBL" id="SMD04603.1"/>
    </source>
</evidence>
<accession>A0A1W2E4A3</accession>
<name>A0A1W2E4A3_9FIRM</name>
<gene>
    <name evidence="1" type="ORF">SAMN04488500_12075</name>
</gene>
<proteinExistence type="predicted"/>
<dbReference type="AlphaFoldDB" id="A0A1W2E4A3"/>
<protein>
    <submittedName>
        <fullName evidence="1">Uncharacterized protein</fullName>
    </submittedName>
</protein>
<dbReference type="EMBL" id="FWXI01000020">
    <property type="protein sequence ID" value="SMD04603.1"/>
    <property type="molecule type" value="Genomic_DNA"/>
</dbReference>
<reference evidence="1 2" key="1">
    <citation type="submission" date="2017-04" db="EMBL/GenBank/DDBJ databases">
        <authorList>
            <person name="Afonso C.L."/>
            <person name="Miller P.J."/>
            <person name="Scott M.A."/>
            <person name="Spackman E."/>
            <person name="Goraichik I."/>
            <person name="Dimitrov K.M."/>
            <person name="Suarez D.L."/>
            <person name="Swayne D.E."/>
        </authorList>
    </citation>
    <scope>NUCLEOTIDE SEQUENCE [LARGE SCALE GENOMIC DNA]</scope>
    <source>
        <strain evidence="1 2">DSM 5090</strain>
    </source>
</reference>